<dbReference type="AlphaFoldDB" id="A0A8A0RR85"/>
<keyword evidence="6" id="KW-0175">Coiled coil</keyword>
<comment type="subcellular location">
    <subcellularLocation>
        <location evidence="1">Cell membrane</location>
    </subcellularLocation>
</comment>
<evidence type="ECO:0000256" key="5">
    <source>
        <dbReference type="ARBA" id="ARBA00023136"/>
    </source>
</evidence>
<keyword evidence="2" id="KW-1003">Cell membrane</keyword>
<dbReference type="KEGG" id="kme:H0A61_02278"/>
<keyword evidence="5 7" id="KW-0472">Membrane</keyword>
<sequence>MKGYFLKKYYLIFFILIILNIIFSLGFNFQPDLEKIKQYDYNGNSGEGTGFSSSLLLQIVFFIILLVTIIFITFLINKIVGRRKLSPFNKSKFLEVVDVLNLGLNHKICMIKVFDQIVLLGVSEKNINYLMELSQSNAEKIKEIQDLQNQTENFKSYLNNLNKIFGKKNYSKTTSIKDNLDRIRKIKQTRSNMGEDEIEMDEKD</sequence>
<dbReference type="EMBL" id="CP059066">
    <property type="protein sequence ID" value="QSQ09897.1"/>
    <property type="molecule type" value="Genomic_DNA"/>
</dbReference>
<feature type="transmembrane region" description="Helical" evidence="7">
    <location>
        <begin position="55"/>
        <end position="76"/>
    </location>
</feature>
<evidence type="ECO:0000256" key="4">
    <source>
        <dbReference type="ARBA" id="ARBA00022989"/>
    </source>
</evidence>
<dbReference type="InterPro" id="IPR022781">
    <property type="entry name" value="Flagellar_biosynth_FliO"/>
</dbReference>
<name>A0A8A0RR85_9FIRM</name>
<evidence type="ECO:0008006" key="10">
    <source>
        <dbReference type="Google" id="ProtNLM"/>
    </source>
</evidence>
<dbReference type="Proteomes" id="UP000662904">
    <property type="component" value="Chromosome"/>
</dbReference>
<dbReference type="RefSeq" id="WP_206707230.1">
    <property type="nucleotide sequence ID" value="NZ_CP059066.1"/>
</dbReference>
<evidence type="ECO:0000256" key="1">
    <source>
        <dbReference type="ARBA" id="ARBA00004236"/>
    </source>
</evidence>
<accession>A0A8A0RR85</accession>
<keyword evidence="3 7" id="KW-0812">Transmembrane</keyword>
<keyword evidence="4 7" id="KW-1133">Transmembrane helix</keyword>
<gene>
    <name evidence="8" type="ORF">H0A61_02278</name>
</gene>
<dbReference type="GO" id="GO:0016020">
    <property type="term" value="C:membrane"/>
    <property type="evidence" value="ECO:0007669"/>
    <property type="project" value="InterPro"/>
</dbReference>
<evidence type="ECO:0000256" key="7">
    <source>
        <dbReference type="SAM" id="Phobius"/>
    </source>
</evidence>
<feature type="coiled-coil region" evidence="6">
    <location>
        <begin position="130"/>
        <end position="164"/>
    </location>
</feature>
<dbReference type="GO" id="GO:0044781">
    <property type="term" value="P:bacterial-type flagellum organization"/>
    <property type="evidence" value="ECO:0007669"/>
    <property type="project" value="InterPro"/>
</dbReference>
<evidence type="ECO:0000313" key="9">
    <source>
        <dbReference type="Proteomes" id="UP000662904"/>
    </source>
</evidence>
<reference evidence="8" key="1">
    <citation type="submission" date="2020-07" db="EMBL/GenBank/DDBJ databases">
        <title>Koleobacter methoxysyntrophicus gen. nov., sp. nov., a novel anaerobic bacterium isolated from deep subsurface oil field and proposal of Koleobacterales ord. nov. in the phylum Firmicutes.</title>
        <authorList>
            <person name="Sakamoto S."/>
            <person name="Tamaki H."/>
        </authorList>
    </citation>
    <scope>NUCLEOTIDE SEQUENCE</scope>
    <source>
        <strain evidence="8">NRmbB1</strain>
    </source>
</reference>
<feature type="transmembrane region" description="Helical" evidence="7">
    <location>
        <begin position="9"/>
        <end position="29"/>
    </location>
</feature>
<protein>
    <recommendedName>
        <fullName evidence="10">Flagellar protein</fullName>
    </recommendedName>
</protein>
<evidence type="ECO:0000256" key="6">
    <source>
        <dbReference type="SAM" id="Coils"/>
    </source>
</evidence>
<organism evidence="8 9">
    <name type="scientific">Koleobacter methoxysyntrophicus</name>
    <dbReference type="NCBI Taxonomy" id="2751313"/>
    <lineage>
        <taxon>Bacteria</taxon>
        <taxon>Bacillati</taxon>
        <taxon>Bacillota</taxon>
        <taxon>Clostridia</taxon>
        <taxon>Koleobacterales</taxon>
        <taxon>Koleobacteraceae</taxon>
        <taxon>Koleobacter</taxon>
    </lineage>
</organism>
<evidence type="ECO:0000313" key="8">
    <source>
        <dbReference type="EMBL" id="QSQ09897.1"/>
    </source>
</evidence>
<proteinExistence type="predicted"/>
<evidence type="ECO:0000256" key="3">
    <source>
        <dbReference type="ARBA" id="ARBA00022692"/>
    </source>
</evidence>
<dbReference type="Pfam" id="PF04347">
    <property type="entry name" value="FliO"/>
    <property type="match status" value="1"/>
</dbReference>
<evidence type="ECO:0000256" key="2">
    <source>
        <dbReference type="ARBA" id="ARBA00022475"/>
    </source>
</evidence>
<keyword evidence="9" id="KW-1185">Reference proteome</keyword>